<dbReference type="InterPro" id="IPR052544">
    <property type="entry name" value="Bacteriocin_Proc_Enz"/>
</dbReference>
<dbReference type="Pfam" id="PF00881">
    <property type="entry name" value="Nitroreductase"/>
    <property type="match status" value="1"/>
</dbReference>
<proteinExistence type="predicted"/>
<reference evidence="2" key="1">
    <citation type="journal article" date="2014" name="Front. Microbiol.">
        <title>High frequency of phylogenetically diverse reductive dehalogenase-homologous genes in deep subseafloor sedimentary metagenomes.</title>
        <authorList>
            <person name="Kawai M."/>
            <person name="Futagami T."/>
            <person name="Toyoda A."/>
            <person name="Takaki Y."/>
            <person name="Nishi S."/>
            <person name="Hori S."/>
            <person name="Arai W."/>
            <person name="Tsubouchi T."/>
            <person name="Morono Y."/>
            <person name="Uchiyama I."/>
            <person name="Ito T."/>
            <person name="Fujiyama A."/>
            <person name="Inagaki F."/>
            <person name="Takami H."/>
        </authorList>
    </citation>
    <scope>NUCLEOTIDE SEQUENCE</scope>
    <source>
        <strain evidence="2">Expedition CK06-06</strain>
    </source>
</reference>
<dbReference type="PANTHER" id="PTHR43745">
    <property type="entry name" value="NITROREDUCTASE MJ1384-RELATED"/>
    <property type="match status" value="1"/>
</dbReference>
<dbReference type="InterPro" id="IPR000415">
    <property type="entry name" value="Nitroreductase-like"/>
</dbReference>
<evidence type="ECO:0000313" key="2">
    <source>
        <dbReference type="EMBL" id="GAI36261.1"/>
    </source>
</evidence>
<dbReference type="InterPro" id="IPR029479">
    <property type="entry name" value="Nitroreductase"/>
</dbReference>
<dbReference type="PANTHER" id="PTHR43745:SF2">
    <property type="entry name" value="NITROREDUCTASE MJ1384-RELATED"/>
    <property type="match status" value="1"/>
</dbReference>
<dbReference type="PROSITE" id="PS51257">
    <property type="entry name" value="PROKAR_LIPOPROTEIN"/>
    <property type="match status" value="1"/>
</dbReference>
<protein>
    <recommendedName>
        <fullName evidence="1">Nitroreductase domain-containing protein</fullName>
    </recommendedName>
</protein>
<feature type="non-terminal residue" evidence="2">
    <location>
        <position position="154"/>
    </location>
</feature>
<gene>
    <name evidence="2" type="ORF">S06H3_40285</name>
</gene>
<dbReference type="CDD" id="cd02142">
    <property type="entry name" value="McbC_SagB-like_oxidoreductase"/>
    <property type="match status" value="1"/>
</dbReference>
<evidence type="ECO:0000259" key="1">
    <source>
        <dbReference type="Pfam" id="PF00881"/>
    </source>
</evidence>
<organism evidence="2">
    <name type="scientific">marine sediment metagenome</name>
    <dbReference type="NCBI Taxonomy" id="412755"/>
    <lineage>
        <taxon>unclassified sequences</taxon>
        <taxon>metagenomes</taxon>
        <taxon>ecological metagenomes</taxon>
    </lineage>
</organism>
<comment type="caution">
    <text evidence="2">The sequence shown here is derived from an EMBL/GenBank/DDBJ whole genome shotgun (WGS) entry which is preliminary data.</text>
</comment>
<dbReference type="SUPFAM" id="SSF55469">
    <property type="entry name" value="FMN-dependent nitroreductase-like"/>
    <property type="match status" value="1"/>
</dbReference>
<feature type="domain" description="Nitroreductase" evidence="1">
    <location>
        <begin position="58"/>
        <end position="137"/>
    </location>
</feature>
<dbReference type="Gene3D" id="3.40.109.10">
    <property type="entry name" value="NADH Oxidase"/>
    <property type="match status" value="1"/>
</dbReference>
<dbReference type="GO" id="GO:0016491">
    <property type="term" value="F:oxidoreductase activity"/>
    <property type="evidence" value="ECO:0007669"/>
    <property type="project" value="InterPro"/>
</dbReference>
<name>X1P1E3_9ZZZZ</name>
<dbReference type="EMBL" id="BARV01024711">
    <property type="protein sequence ID" value="GAI36261.1"/>
    <property type="molecule type" value="Genomic_DNA"/>
</dbReference>
<sequence>MGRRYWNYLVTLAIVLLILGGCGKPAAIPPPSSEQPTVINLPEPQYDSDVSIEQSFLNRRSIRSYTGEPLTLQEVSQLLWAAQGITDPRGFRTAPSAGALYPLEVYLVAGDVEDLTSGVYRYEPDGHQLARIIDGDKRAELADAALAQSCVRRE</sequence>
<dbReference type="AlphaFoldDB" id="X1P1E3"/>
<accession>X1P1E3</accession>